<protein>
    <recommendedName>
        <fullName evidence="4">Tetratricopeptide repeat protein</fullName>
    </recommendedName>
</protein>
<name>A0A2T0RVS7_9RHOB</name>
<dbReference type="EMBL" id="PVTD01000002">
    <property type="protein sequence ID" value="PRY25232.1"/>
    <property type="molecule type" value="Genomic_DNA"/>
</dbReference>
<evidence type="ECO:0000313" key="3">
    <source>
        <dbReference type="Proteomes" id="UP000239480"/>
    </source>
</evidence>
<dbReference type="Gene3D" id="1.25.40.10">
    <property type="entry name" value="Tetratricopeptide repeat domain"/>
    <property type="match status" value="1"/>
</dbReference>
<organism evidence="2 3">
    <name type="scientific">Aliiruegeria haliotis</name>
    <dbReference type="NCBI Taxonomy" id="1280846"/>
    <lineage>
        <taxon>Bacteria</taxon>
        <taxon>Pseudomonadati</taxon>
        <taxon>Pseudomonadota</taxon>
        <taxon>Alphaproteobacteria</taxon>
        <taxon>Rhodobacterales</taxon>
        <taxon>Roseobacteraceae</taxon>
        <taxon>Aliiruegeria</taxon>
    </lineage>
</organism>
<keyword evidence="3" id="KW-1185">Reference proteome</keyword>
<evidence type="ECO:0008006" key="4">
    <source>
        <dbReference type="Google" id="ProtNLM"/>
    </source>
</evidence>
<evidence type="ECO:0000256" key="1">
    <source>
        <dbReference type="SAM" id="MobiDB-lite"/>
    </source>
</evidence>
<feature type="region of interest" description="Disordered" evidence="1">
    <location>
        <begin position="1"/>
        <end position="20"/>
    </location>
</feature>
<reference evidence="2 3" key="1">
    <citation type="submission" date="2018-03" db="EMBL/GenBank/DDBJ databases">
        <title>Genomic Encyclopedia of Archaeal and Bacterial Type Strains, Phase II (KMG-II): from individual species to whole genera.</title>
        <authorList>
            <person name="Goeker M."/>
        </authorList>
    </citation>
    <scope>NUCLEOTIDE SEQUENCE [LARGE SCALE GENOMIC DNA]</scope>
    <source>
        <strain evidence="2 3">DSM 29328</strain>
    </source>
</reference>
<dbReference type="RefSeq" id="WP_106204151.1">
    <property type="nucleotide sequence ID" value="NZ_PVTD01000002.1"/>
</dbReference>
<proteinExistence type="predicted"/>
<evidence type="ECO:0000313" key="2">
    <source>
        <dbReference type="EMBL" id="PRY25232.1"/>
    </source>
</evidence>
<accession>A0A2T0RVS7</accession>
<dbReference type="InterPro" id="IPR011990">
    <property type="entry name" value="TPR-like_helical_dom_sf"/>
</dbReference>
<dbReference type="Proteomes" id="UP000239480">
    <property type="component" value="Unassembled WGS sequence"/>
</dbReference>
<gene>
    <name evidence="2" type="ORF">CLV78_102409</name>
</gene>
<dbReference type="AlphaFoldDB" id="A0A2T0RVS7"/>
<dbReference type="SUPFAM" id="SSF48452">
    <property type="entry name" value="TPR-like"/>
    <property type="match status" value="1"/>
</dbReference>
<dbReference type="OrthoDB" id="7768622at2"/>
<sequence length="393" mass="42309">MLSPDVLPDQQDNSDAEGPTGLLHDGAFVQVIHTPAADPSGARSIVYFDSERSPGAAEAFRSGMIRPGEYHVYEIVPKAPHWYPSREMQEVCALLAARVGSDALAFGVSMGGYGALRYGGAAGCATTLALSPQSDISPSNAGAGSGMFGRHHDPELHAEMAIKPRHLTRHVIVAWDPGDVFDTAQATMIPATDGQFTVSMDHCGHWTGAALVAADGLAPIALAVFAADRLEVARLLRRARRAWPAHLARLSLACTKRGHPEWAFDIASAAIEDHGNQPELDIALASARVSLGKIDEGLQGIERLVVAHPRNQRYWNALVAEYEKLGHDGCVAEVLEIATGQTENFTFCWKLINKLIAMGSFGQARMITELASELWPDRGQQLERTLARLPAMG</sequence>
<comment type="caution">
    <text evidence="2">The sequence shown here is derived from an EMBL/GenBank/DDBJ whole genome shotgun (WGS) entry which is preliminary data.</text>
</comment>